<feature type="domain" description="Retropepsin-like aspartic endopeptidase" evidence="2">
    <location>
        <begin position="75"/>
        <end position="206"/>
    </location>
</feature>
<evidence type="ECO:0000259" key="2">
    <source>
        <dbReference type="Pfam" id="PF05618"/>
    </source>
</evidence>
<dbReference type="InterPro" id="IPR021109">
    <property type="entry name" value="Peptidase_aspartic_dom_sf"/>
</dbReference>
<dbReference type="Gene3D" id="2.40.70.10">
    <property type="entry name" value="Acid Proteases"/>
    <property type="match status" value="1"/>
</dbReference>
<reference evidence="3" key="1">
    <citation type="submission" date="2019-02" db="EMBL/GenBank/DDBJ databases">
        <authorList>
            <person name="Li S.-H."/>
        </authorList>
    </citation>
    <scope>NUCLEOTIDE SEQUENCE</scope>
    <source>
        <strain evidence="3">IMCC14734</strain>
    </source>
</reference>
<feature type="chain" id="PRO_5045485373" evidence="1">
    <location>
        <begin position="28"/>
        <end position="209"/>
    </location>
</feature>
<dbReference type="PANTHER" id="PTHR38037:SF2">
    <property type="entry name" value="ATP-DEPENDENT ZINC PROTEASE DOMAIN-CONTAINING PROTEIN-RELATED"/>
    <property type="match status" value="1"/>
</dbReference>
<evidence type="ECO:0000313" key="3">
    <source>
        <dbReference type="EMBL" id="MCX2981396.1"/>
    </source>
</evidence>
<dbReference type="PROSITE" id="PS51257">
    <property type="entry name" value="PROKAR_LIPOPROTEIN"/>
    <property type="match status" value="1"/>
</dbReference>
<keyword evidence="3" id="KW-0645">Protease</keyword>
<dbReference type="GO" id="GO:0006508">
    <property type="term" value="P:proteolysis"/>
    <property type="evidence" value="ECO:0007669"/>
    <property type="project" value="UniProtKB-KW"/>
</dbReference>
<keyword evidence="4" id="KW-1185">Reference proteome</keyword>
<gene>
    <name evidence="3" type="ORF">EYC98_11025</name>
</gene>
<dbReference type="InterPro" id="IPR008503">
    <property type="entry name" value="Asp_endopeptidase"/>
</dbReference>
<protein>
    <submittedName>
        <fullName evidence="3">ATP-dependent zinc protease</fullName>
    </submittedName>
</protein>
<proteinExistence type="predicted"/>
<dbReference type="Proteomes" id="UP001143362">
    <property type="component" value="Unassembled WGS sequence"/>
</dbReference>
<dbReference type="PANTHER" id="PTHR38037">
    <property type="entry name" value="ZN_PROTEASE DOMAIN-CONTAINING PROTEIN"/>
    <property type="match status" value="1"/>
</dbReference>
<evidence type="ECO:0000256" key="1">
    <source>
        <dbReference type="SAM" id="SignalP"/>
    </source>
</evidence>
<feature type="signal peptide" evidence="1">
    <location>
        <begin position="1"/>
        <end position="27"/>
    </location>
</feature>
<dbReference type="Pfam" id="PF05618">
    <property type="entry name" value="Zn_protease"/>
    <property type="match status" value="1"/>
</dbReference>
<dbReference type="EMBL" id="SHNN01000002">
    <property type="protein sequence ID" value="MCX2981396.1"/>
    <property type="molecule type" value="Genomic_DNA"/>
</dbReference>
<keyword evidence="3" id="KW-0378">Hydrolase</keyword>
<sequence>MKATLPIPTRAAAIIAFAILTVACSTAPVTVVESEPETTIATSTLPPDDVGSVPAPEPIVIVEPCPITLDDMLLVGEVEHVLVGAEQILLQARIDTGAKTTSLDVSDIEYFERDGERWVQFAVADPSTATSQILQRPFKRKVRIKRHGDESQPRPIVTLIISMGNLSREVEVSLTDRSGFRYPVLIGRNFLDDEALVDVSRKFVATDSD</sequence>
<accession>A0ABT3TGI4</accession>
<dbReference type="GO" id="GO:0008233">
    <property type="term" value="F:peptidase activity"/>
    <property type="evidence" value="ECO:0007669"/>
    <property type="project" value="UniProtKB-KW"/>
</dbReference>
<dbReference type="SUPFAM" id="SSF50630">
    <property type="entry name" value="Acid proteases"/>
    <property type="match status" value="1"/>
</dbReference>
<organism evidence="3 4">
    <name type="scientific">Candidatus Litorirhabdus singularis</name>
    <dbReference type="NCBI Taxonomy" id="2518993"/>
    <lineage>
        <taxon>Bacteria</taxon>
        <taxon>Pseudomonadati</taxon>
        <taxon>Pseudomonadota</taxon>
        <taxon>Gammaproteobacteria</taxon>
        <taxon>Cellvibrionales</taxon>
        <taxon>Halieaceae</taxon>
        <taxon>Candidatus Litorirhabdus</taxon>
    </lineage>
</organism>
<dbReference type="RefSeq" id="WP_279245397.1">
    <property type="nucleotide sequence ID" value="NZ_SHNN01000002.1"/>
</dbReference>
<comment type="caution">
    <text evidence="3">The sequence shown here is derived from an EMBL/GenBank/DDBJ whole genome shotgun (WGS) entry which is preliminary data.</text>
</comment>
<keyword evidence="1" id="KW-0732">Signal</keyword>
<name>A0ABT3TGI4_9GAMM</name>
<evidence type="ECO:0000313" key="4">
    <source>
        <dbReference type="Proteomes" id="UP001143362"/>
    </source>
</evidence>